<keyword evidence="4" id="KW-1185">Reference proteome</keyword>
<dbReference type="InterPro" id="IPR021858">
    <property type="entry name" value="Fun_TF"/>
</dbReference>
<dbReference type="RefSeq" id="XP_033579289.1">
    <property type="nucleotide sequence ID" value="XM_033715311.1"/>
</dbReference>
<dbReference type="Proteomes" id="UP000504636">
    <property type="component" value="Unplaced"/>
</dbReference>
<evidence type="ECO:0000313" key="3">
    <source>
        <dbReference type="EMBL" id="KAF2812325.1"/>
    </source>
</evidence>
<comment type="subcellular location">
    <subcellularLocation>
        <location evidence="1">Nucleus</location>
    </subcellularLocation>
</comment>
<evidence type="ECO:0000256" key="1">
    <source>
        <dbReference type="ARBA" id="ARBA00004123"/>
    </source>
</evidence>
<dbReference type="PANTHER" id="PTHR37534">
    <property type="entry name" value="TRANSCRIPTIONAL ACTIVATOR PROTEIN UGA3"/>
    <property type="match status" value="1"/>
</dbReference>
<gene>
    <name evidence="3 5" type="ORF">BDZ99DRAFT_383101</name>
</gene>
<dbReference type="CDD" id="cd12148">
    <property type="entry name" value="fungal_TF_MHR"/>
    <property type="match status" value="1"/>
</dbReference>
<reference evidence="5" key="3">
    <citation type="submission" date="2025-04" db="UniProtKB">
        <authorList>
            <consortium name="RefSeq"/>
        </authorList>
    </citation>
    <scope>IDENTIFICATION</scope>
    <source>
        <strain evidence="5">CBS 304.34</strain>
    </source>
</reference>
<proteinExistence type="predicted"/>
<evidence type="ECO:0000256" key="2">
    <source>
        <dbReference type="ARBA" id="ARBA00023242"/>
    </source>
</evidence>
<dbReference type="Pfam" id="PF11951">
    <property type="entry name" value="Fungal_trans_2"/>
    <property type="match status" value="1"/>
</dbReference>
<reference evidence="3 5" key="1">
    <citation type="journal article" date="2020" name="Stud. Mycol.">
        <title>101 Dothideomycetes genomes: a test case for predicting lifestyles and emergence of pathogens.</title>
        <authorList>
            <person name="Haridas S."/>
            <person name="Albert R."/>
            <person name="Binder M."/>
            <person name="Bloem J."/>
            <person name="Labutti K."/>
            <person name="Salamov A."/>
            <person name="Andreopoulos B."/>
            <person name="Baker S."/>
            <person name="Barry K."/>
            <person name="Bills G."/>
            <person name="Bluhm B."/>
            <person name="Cannon C."/>
            <person name="Castanera R."/>
            <person name="Culley D."/>
            <person name="Daum C."/>
            <person name="Ezra D."/>
            <person name="Gonzalez J."/>
            <person name="Henrissat B."/>
            <person name="Kuo A."/>
            <person name="Liang C."/>
            <person name="Lipzen A."/>
            <person name="Lutzoni F."/>
            <person name="Magnuson J."/>
            <person name="Mondo S."/>
            <person name="Nolan M."/>
            <person name="Ohm R."/>
            <person name="Pangilinan J."/>
            <person name="Park H.-J."/>
            <person name="Ramirez L."/>
            <person name="Alfaro M."/>
            <person name="Sun H."/>
            <person name="Tritt A."/>
            <person name="Yoshinaga Y."/>
            <person name="Zwiers L.-H."/>
            <person name="Turgeon B."/>
            <person name="Goodwin S."/>
            <person name="Spatafora J."/>
            <person name="Crous P."/>
            <person name="Grigoriev I."/>
        </authorList>
    </citation>
    <scope>NUCLEOTIDE SEQUENCE</scope>
    <source>
        <strain evidence="3 5">CBS 304.34</strain>
    </source>
</reference>
<accession>A0A6A6YWG1</accession>
<dbReference type="OrthoDB" id="2015447at2759"/>
<reference evidence="5" key="2">
    <citation type="submission" date="2020-04" db="EMBL/GenBank/DDBJ databases">
        <authorList>
            <consortium name="NCBI Genome Project"/>
        </authorList>
    </citation>
    <scope>NUCLEOTIDE SEQUENCE</scope>
    <source>
        <strain evidence="5">CBS 304.34</strain>
    </source>
</reference>
<sequence length="386" mass="43988">DEEFCVMPLSRDCSTNPFRVRTARSGSSAFLLHAILALSSQHLAKKNDCIDLMTEMHNHRSSAIQLFSEALGNTQSNSLPLLDTVLVLINLEITQSATGMWGVHLNGARRLLEQAGPVEIHQGNSRIRAQLAMLVWWDVTIAFISRKEPRLPITYLETLLEYDESDGWSYFILNGCPPELVMAMARLAKLANIYEKTTRMEWTIFNRLPVDAIVEEVRNFSNEADVGLDDFEHLDEDPDARRNRFHCVEAWRHAILLHVCRVFTPKQDAPKLRLISHLSRVILDHVRCIPATEVIQKQVLLPVFLAASEAGDEQGRSFARQYCKHWNVASRTYHFQATAELLEEIWKDWRPSTRDAYWWGLKTGGQVWPQAGGGEDQTMVSELLLG</sequence>
<dbReference type="GeneID" id="54456204"/>
<dbReference type="AlphaFoldDB" id="A0A6A6YWG1"/>
<protein>
    <recommendedName>
        <fullName evidence="6">Fungal-specific transcription factor domain-containing protein</fullName>
    </recommendedName>
</protein>
<evidence type="ECO:0000313" key="4">
    <source>
        <dbReference type="Proteomes" id="UP000504636"/>
    </source>
</evidence>
<feature type="non-terminal residue" evidence="3">
    <location>
        <position position="1"/>
    </location>
</feature>
<dbReference type="GO" id="GO:0005634">
    <property type="term" value="C:nucleus"/>
    <property type="evidence" value="ECO:0007669"/>
    <property type="project" value="UniProtKB-SubCell"/>
</dbReference>
<dbReference type="EMBL" id="MU003697">
    <property type="protein sequence ID" value="KAF2812325.1"/>
    <property type="molecule type" value="Genomic_DNA"/>
</dbReference>
<organism evidence="3">
    <name type="scientific">Mytilinidion resinicola</name>
    <dbReference type="NCBI Taxonomy" id="574789"/>
    <lineage>
        <taxon>Eukaryota</taxon>
        <taxon>Fungi</taxon>
        <taxon>Dikarya</taxon>
        <taxon>Ascomycota</taxon>
        <taxon>Pezizomycotina</taxon>
        <taxon>Dothideomycetes</taxon>
        <taxon>Pleosporomycetidae</taxon>
        <taxon>Mytilinidiales</taxon>
        <taxon>Mytilinidiaceae</taxon>
        <taxon>Mytilinidion</taxon>
    </lineage>
</organism>
<evidence type="ECO:0000313" key="5">
    <source>
        <dbReference type="RefSeq" id="XP_033579289.1"/>
    </source>
</evidence>
<evidence type="ECO:0008006" key="6">
    <source>
        <dbReference type="Google" id="ProtNLM"/>
    </source>
</evidence>
<dbReference type="PANTHER" id="PTHR37534:SF46">
    <property type="entry name" value="ZN(II)2CYS6 TRANSCRIPTION FACTOR (EUROFUNG)"/>
    <property type="match status" value="1"/>
</dbReference>
<name>A0A6A6YWG1_9PEZI</name>
<keyword evidence="2" id="KW-0539">Nucleus</keyword>